<dbReference type="Pfam" id="PF02992">
    <property type="entry name" value="Transposase_21"/>
    <property type="match status" value="1"/>
</dbReference>
<name>A0A9R1XY71_LACSA</name>
<dbReference type="Proteomes" id="UP000235145">
    <property type="component" value="Unassembled WGS sequence"/>
</dbReference>
<protein>
    <submittedName>
        <fullName evidence="1">Uncharacterized protein</fullName>
    </submittedName>
</protein>
<comment type="caution">
    <text evidence="1">The sequence shown here is derived from an EMBL/GenBank/DDBJ whole genome shotgun (WGS) entry which is preliminary data.</text>
</comment>
<evidence type="ECO:0000313" key="1">
    <source>
        <dbReference type="EMBL" id="KAJ0226967.1"/>
    </source>
</evidence>
<gene>
    <name evidence="1" type="ORF">LSAT_V11C100034750</name>
</gene>
<dbReference type="AlphaFoldDB" id="A0A9R1XY71"/>
<sequence>MGWSTIGNLTCPHYEKYTQAFRLQNGNKMSWFDCHRRFLQANHPCRKHKNKFKRNHVEKESYPPTKNVMDVKAKTKDNLVARKDLKLYYRKRKGIKEE</sequence>
<accession>A0A9R1XY71</accession>
<reference evidence="1 2" key="1">
    <citation type="journal article" date="2017" name="Nat. Commun.">
        <title>Genome assembly with in vitro proximity ligation data and whole-genome triplication in lettuce.</title>
        <authorList>
            <person name="Reyes-Chin-Wo S."/>
            <person name="Wang Z."/>
            <person name="Yang X."/>
            <person name="Kozik A."/>
            <person name="Arikit S."/>
            <person name="Song C."/>
            <person name="Xia L."/>
            <person name="Froenicke L."/>
            <person name="Lavelle D.O."/>
            <person name="Truco M.J."/>
            <person name="Xia R."/>
            <person name="Zhu S."/>
            <person name="Xu C."/>
            <person name="Xu H."/>
            <person name="Xu X."/>
            <person name="Cox K."/>
            <person name="Korf I."/>
            <person name="Meyers B.C."/>
            <person name="Michelmore R.W."/>
        </authorList>
    </citation>
    <scope>NUCLEOTIDE SEQUENCE [LARGE SCALE GENOMIC DNA]</scope>
    <source>
        <strain evidence="2">cv. Salinas</strain>
        <tissue evidence="1">Seedlings</tissue>
    </source>
</reference>
<keyword evidence="2" id="KW-1185">Reference proteome</keyword>
<evidence type="ECO:0000313" key="2">
    <source>
        <dbReference type="Proteomes" id="UP000235145"/>
    </source>
</evidence>
<dbReference type="EMBL" id="NBSK02000001">
    <property type="protein sequence ID" value="KAJ0226967.1"/>
    <property type="molecule type" value="Genomic_DNA"/>
</dbReference>
<dbReference type="InterPro" id="IPR004242">
    <property type="entry name" value="Transposase_21"/>
</dbReference>
<organism evidence="1 2">
    <name type="scientific">Lactuca sativa</name>
    <name type="common">Garden lettuce</name>
    <dbReference type="NCBI Taxonomy" id="4236"/>
    <lineage>
        <taxon>Eukaryota</taxon>
        <taxon>Viridiplantae</taxon>
        <taxon>Streptophyta</taxon>
        <taxon>Embryophyta</taxon>
        <taxon>Tracheophyta</taxon>
        <taxon>Spermatophyta</taxon>
        <taxon>Magnoliopsida</taxon>
        <taxon>eudicotyledons</taxon>
        <taxon>Gunneridae</taxon>
        <taxon>Pentapetalae</taxon>
        <taxon>asterids</taxon>
        <taxon>campanulids</taxon>
        <taxon>Asterales</taxon>
        <taxon>Asteraceae</taxon>
        <taxon>Cichorioideae</taxon>
        <taxon>Cichorieae</taxon>
        <taxon>Lactucinae</taxon>
        <taxon>Lactuca</taxon>
    </lineage>
</organism>
<proteinExistence type="predicted"/>